<comment type="similarity">
    <text evidence="4">Belongs to the VPRBP/DCAF1 family.</text>
</comment>
<evidence type="ECO:0000256" key="11">
    <source>
        <dbReference type="ARBA" id="ARBA00022679"/>
    </source>
</evidence>
<comment type="caution">
    <text evidence="29">The sequence shown here is derived from an EMBL/GenBank/DDBJ whole genome shotgun (WGS) entry which is preliminary data.</text>
</comment>
<evidence type="ECO:0000256" key="15">
    <source>
        <dbReference type="ARBA" id="ARBA00022786"/>
    </source>
</evidence>
<keyword evidence="20" id="KW-0804">Transcription</keyword>
<keyword evidence="19" id="KW-0805">Transcription regulation</keyword>
<proteinExistence type="inferred from homology"/>
<dbReference type="InterPro" id="IPR006594">
    <property type="entry name" value="LisH"/>
</dbReference>
<dbReference type="SUPFAM" id="SSF48371">
    <property type="entry name" value="ARM repeat"/>
    <property type="match status" value="2"/>
</dbReference>
<keyword evidence="8" id="KW-0597">Phosphoprotein</keyword>
<organism evidence="29 30">
    <name type="scientific">Henosepilachna vigintioctopunctata</name>
    <dbReference type="NCBI Taxonomy" id="420089"/>
    <lineage>
        <taxon>Eukaryota</taxon>
        <taxon>Metazoa</taxon>
        <taxon>Ecdysozoa</taxon>
        <taxon>Arthropoda</taxon>
        <taxon>Hexapoda</taxon>
        <taxon>Insecta</taxon>
        <taxon>Pterygota</taxon>
        <taxon>Neoptera</taxon>
        <taxon>Endopterygota</taxon>
        <taxon>Coleoptera</taxon>
        <taxon>Polyphaga</taxon>
        <taxon>Cucujiformia</taxon>
        <taxon>Coccinelloidea</taxon>
        <taxon>Coccinellidae</taxon>
        <taxon>Epilachninae</taxon>
        <taxon>Epilachnini</taxon>
        <taxon>Henosepilachna</taxon>
    </lineage>
</organism>
<keyword evidence="12" id="KW-0677">Repeat</keyword>
<dbReference type="GO" id="GO:0005634">
    <property type="term" value="C:nucleus"/>
    <property type="evidence" value="ECO:0007669"/>
    <property type="project" value="UniProtKB-SubCell"/>
</dbReference>
<dbReference type="GO" id="GO:0005524">
    <property type="term" value="F:ATP binding"/>
    <property type="evidence" value="ECO:0007669"/>
    <property type="project" value="UniProtKB-KW"/>
</dbReference>
<feature type="compositionally biased region" description="Low complexity" evidence="28">
    <location>
        <begin position="1394"/>
        <end position="1409"/>
    </location>
</feature>
<dbReference type="InterPro" id="IPR036322">
    <property type="entry name" value="WD40_repeat_dom_sf"/>
</dbReference>
<name>A0AAW1VA76_9CUCU</name>
<protein>
    <recommendedName>
        <fullName evidence="26">DDB1- and CUL4-associated factor 1</fullName>
        <ecNumber evidence="5">2.7.11.1</ecNumber>
    </recommendedName>
    <alternativeName>
        <fullName evidence="27">Serine/threonine-protein kinase VPRBP</fullName>
    </alternativeName>
</protein>
<evidence type="ECO:0000256" key="4">
    <source>
        <dbReference type="ARBA" id="ARBA00008845"/>
    </source>
</evidence>
<dbReference type="PANTHER" id="PTHR13129">
    <property type="entry name" value="VPRBP PROTEIN-RELATED"/>
    <property type="match status" value="1"/>
</dbReference>
<evidence type="ECO:0000256" key="19">
    <source>
        <dbReference type="ARBA" id="ARBA00023015"/>
    </source>
</evidence>
<evidence type="ECO:0000256" key="1">
    <source>
        <dbReference type="ARBA" id="ARBA00004123"/>
    </source>
</evidence>
<keyword evidence="7" id="KW-0723">Serine/threonine-protein kinase</keyword>
<keyword evidence="16" id="KW-0067">ATP-binding</keyword>
<keyword evidence="9" id="KW-0853">WD repeat</keyword>
<dbReference type="PANTHER" id="PTHR13129:SF4">
    <property type="entry name" value="DDB1- AND CUL4-ASSOCIATED FACTOR 1"/>
    <property type="match status" value="1"/>
</dbReference>
<evidence type="ECO:0000256" key="10">
    <source>
        <dbReference type="ARBA" id="ARBA00022581"/>
    </source>
</evidence>
<keyword evidence="30" id="KW-1185">Reference proteome</keyword>
<evidence type="ECO:0000256" key="16">
    <source>
        <dbReference type="ARBA" id="ARBA00022840"/>
    </source>
</evidence>
<evidence type="ECO:0000256" key="2">
    <source>
        <dbReference type="ARBA" id="ARBA00004300"/>
    </source>
</evidence>
<feature type="compositionally biased region" description="Polar residues" evidence="28">
    <location>
        <begin position="214"/>
        <end position="226"/>
    </location>
</feature>
<feature type="region of interest" description="Disordered" evidence="28">
    <location>
        <begin position="214"/>
        <end position="247"/>
    </location>
</feature>
<keyword evidence="15" id="KW-0833">Ubl conjugation pathway</keyword>
<keyword evidence="11" id="KW-0808">Transferase</keyword>
<evidence type="ECO:0000256" key="13">
    <source>
        <dbReference type="ARBA" id="ARBA00022741"/>
    </source>
</evidence>
<evidence type="ECO:0000256" key="23">
    <source>
        <dbReference type="ARBA" id="ARBA00047899"/>
    </source>
</evidence>
<dbReference type="SUPFAM" id="SSF50978">
    <property type="entry name" value="WD40 repeat-like"/>
    <property type="match status" value="1"/>
</dbReference>
<dbReference type="InterPro" id="IPR015943">
    <property type="entry name" value="WD40/YVTN_repeat-like_dom_sf"/>
</dbReference>
<dbReference type="GO" id="GO:0006325">
    <property type="term" value="P:chromatin organization"/>
    <property type="evidence" value="ECO:0007669"/>
    <property type="project" value="UniProtKB-KW"/>
</dbReference>
<evidence type="ECO:0000256" key="5">
    <source>
        <dbReference type="ARBA" id="ARBA00012513"/>
    </source>
</evidence>
<evidence type="ECO:0000256" key="26">
    <source>
        <dbReference type="ARBA" id="ARBA00071147"/>
    </source>
</evidence>
<comment type="subunit">
    <text evidence="25">Component of the DCX (DDB1-CUL4-X-box) E3 ubiquitin-protein ligase complex, named CUL4A-RBX1-DDB1-DCAF1/VPRBP complex. Interacts with DDB1; the interaction is direct. Also forms a ternary complex with DDA1 and DDB1. Interacts with NF2 (via FERM domain). Component of the EDVP complex, a E3 ligase complex containing DYRK2, EDD/UBR5, DDB1 and DCAF1. Interacts with DYRK2; the interaction is direct. Interacts with RAG1; the interaction is direct. Interacts with LLGL1 and LLGL2. Interacts with histone H3. Interacts with ESR1 and LATS1; probably recruited by LATS1 to promote ESR1 ubiquitination and ubiquitin-mediated proteasomal degradation. Directly interacts with TET1, TET2 and TET3 (via C-terminus). Interacts with CEP78; promoting DCAF1 localization to centrosomes.</text>
</comment>
<evidence type="ECO:0000256" key="18">
    <source>
        <dbReference type="ARBA" id="ARBA00022990"/>
    </source>
</evidence>
<dbReference type="EMBL" id="JARQZJ010000121">
    <property type="protein sequence ID" value="KAK9888779.1"/>
    <property type="molecule type" value="Genomic_DNA"/>
</dbReference>
<evidence type="ECO:0000256" key="24">
    <source>
        <dbReference type="ARBA" id="ARBA00048679"/>
    </source>
</evidence>
<comment type="catalytic activity">
    <reaction evidence="24">
        <text>L-seryl-[protein] + ATP = O-phospho-L-seryl-[protein] + ADP + H(+)</text>
        <dbReference type="Rhea" id="RHEA:17989"/>
        <dbReference type="Rhea" id="RHEA-COMP:9863"/>
        <dbReference type="Rhea" id="RHEA-COMP:11604"/>
        <dbReference type="ChEBI" id="CHEBI:15378"/>
        <dbReference type="ChEBI" id="CHEBI:29999"/>
        <dbReference type="ChEBI" id="CHEBI:30616"/>
        <dbReference type="ChEBI" id="CHEBI:83421"/>
        <dbReference type="ChEBI" id="CHEBI:456216"/>
        <dbReference type="EC" id="2.7.11.1"/>
    </reaction>
</comment>
<evidence type="ECO:0000256" key="20">
    <source>
        <dbReference type="ARBA" id="ARBA00023163"/>
    </source>
</evidence>
<dbReference type="PROSITE" id="PS50896">
    <property type="entry name" value="LISH"/>
    <property type="match status" value="1"/>
</dbReference>
<evidence type="ECO:0000256" key="9">
    <source>
        <dbReference type="ARBA" id="ARBA00022574"/>
    </source>
</evidence>
<comment type="subcellular location">
    <subcellularLocation>
        <location evidence="2">Cytoplasm</location>
        <location evidence="2">Cytoskeleton</location>
        <location evidence="2">Microtubule organizing center</location>
        <location evidence="2">Centrosome</location>
    </subcellularLocation>
    <subcellularLocation>
        <location evidence="1">Nucleus</location>
    </subcellularLocation>
</comment>
<dbReference type="EC" id="2.7.11.1" evidence="5"/>
<evidence type="ECO:0000256" key="12">
    <source>
        <dbReference type="ARBA" id="ARBA00022737"/>
    </source>
</evidence>
<evidence type="ECO:0000256" key="8">
    <source>
        <dbReference type="ARBA" id="ARBA00022553"/>
    </source>
</evidence>
<dbReference type="Gene3D" id="2.130.10.10">
    <property type="entry name" value="YVTN repeat-like/Quinoprotein amine dehydrogenase"/>
    <property type="match status" value="1"/>
</dbReference>
<dbReference type="GO" id="GO:0005813">
    <property type="term" value="C:centrosome"/>
    <property type="evidence" value="ECO:0007669"/>
    <property type="project" value="UniProtKB-SubCell"/>
</dbReference>
<evidence type="ECO:0000256" key="7">
    <source>
        <dbReference type="ARBA" id="ARBA00022527"/>
    </source>
</evidence>
<evidence type="ECO:0000256" key="14">
    <source>
        <dbReference type="ARBA" id="ARBA00022777"/>
    </source>
</evidence>
<keyword evidence="22" id="KW-0539">Nucleus</keyword>
<keyword evidence="18" id="KW-0007">Acetylation</keyword>
<evidence type="ECO:0000256" key="27">
    <source>
        <dbReference type="ARBA" id="ARBA00078221"/>
    </source>
</evidence>
<dbReference type="InterPro" id="IPR016024">
    <property type="entry name" value="ARM-type_fold"/>
</dbReference>
<feature type="region of interest" description="Disordered" evidence="28">
    <location>
        <begin position="933"/>
        <end position="966"/>
    </location>
</feature>
<reference evidence="29 30" key="1">
    <citation type="submission" date="2023-03" db="EMBL/GenBank/DDBJ databases">
        <title>Genome insight into feeding habits of ladybird beetles.</title>
        <authorList>
            <person name="Li H.-S."/>
            <person name="Huang Y.-H."/>
            <person name="Pang H."/>
        </authorList>
    </citation>
    <scope>NUCLEOTIDE SEQUENCE [LARGE SCALE GENOMIC DNA]</scope>
    <source>
        <strain evidence="29">SYSU_2023b</strain>
        <tissue evidence="29">Whole body</tissue>
    </source>
</reference>
<keyword evidence="14" id="KW-0418">Kinase</keyword>
<dbReference type="GO" id="GO:0016567">
    <property type="term" value="P:protein ubiquitination"/>
    <property type="evidence" value="ECO:0007669"/>
    <property type="project" value="InterPro"/>
</dbReference>
<gene>
    <name evidence="29" type="ORF">WA026_001004</name>
</gene>
<keyword evidence="21" id="KW-0206">Cytoskeleton</keyword>
<sequence length="1424" mass="160517">MAEAGNNSVMNEVTNIIKTWEDECSQTNYDPLATLTRLAEIIEIEAENYQKMDPDPFDERHPSRTDPDCKLGQILKALFRKDNFMTKLVNDYLRDTYYSRLGITGRDIDQLNIVACRLMLDIMPGLETSVVFQPDQEGLILRLIKWTTNSIEPLQSYATGLLAPAMEIPEIATKFRDHNSRLVPLLLQRLQKLQTASNCSPSTLNVRPFAHLSSGDSLSSANQKESGANCKKSKSNGATRNCDNNDEVENDQKLDYSIQRRKRLKVDSGEHATSVIIGSSPPKSVLFTETSNSSWAELESFMIGTVQIFPPTQATRQILILRYLTPMGEYQEFLSHVFENNAIKLILHYMNIRETKEARLAFEALKYLAALLCHKKFSIEFIQCKGLEALLDVPRPSIAATGVSICLYYLGYCDEAMERVCLLPRYTIVKLVKYALWLLECSHDSGRCHAIMFFGLTFQFKVILEEFDAQDGPRKLHNVISTLPILLPESDTGQLNEDQECAARQIVRHVCVAYRRYLEAHLYLKCEVLSRSQMRPGERGSQPLLPAQPSYKACKQSPEEVQQQIEMLLQNMPFRGHWGPIEQLLKLGCINLLLKIIAFAYEWNYSGRAETVRSALDVLAIACIMPKVQLLFCERVDLPEDNVTVGMNIILGAAEGEIVADADVQKAALRVIVNCVCGPIHRVGGHVARFGSNPHSPNKKLKLKSSEDLMQKVWDCVRSTSGIMVLLQLMNVKTPITDADCIRTLACKALAGLARSETVRQIVSKLPLFTSGQLQNLMNDPILQEKRTEHVTFQKYALELLERLSGKTKHTGTDSEISLSKIHRANVVAQTKIQFNEDQLLQLIHQHLIGKGLTGTASELVKEANLSHSIVSNNSHHQPKFRYSSNLTPNRGRVFSTPRNQVQNVQQTENVPTEAKVSQIKIIKKTPNTLITTPVQNSRLQKQTNSEPHPRLNQSLLDDNPSTQENPRISLTSIITEYLINQHALCKNPMATCPQFNLFVPHKCPDPKPRIATANNLVIRCARRAIGYQTKHMDRKFIHSRFCPAQTIRSSTEEGFFTVAKFLPGDRNILVGDYYGEVHNYNLHSGNEESNFQAHDNYIVHLEPSKNGEFLLTSSTWGRPISALWSLPDYQMKSSFGEEEHVEFSKVIQDKILGTRGEVASIFDFNTGQLVSKFVPTISNQYTKNKATFSHQDDLILSDGVLFDVNSGKQIHKLDKLNQMQSGVFHPNGLEIVSNSEVWDLRTFHLLKTISALNQCTVTFSPVNNVIYASVMEQEMDDGDVKYDSSFKTVDAIDYSSIATIDVKKNIYDLCINRFDSQVALVENQGMYQSVQESVVRIYDVGRRREEEDEQDEDDDDDELDGSDDDVSENGDSVFLDLTEDNNEHSNNEDDNGSESGSDSWTGLSSNNSDDTDDSMLDELLMEI</sequence>
<comment type="pathway">
    <text evidence="3">Protein modification; protein ubiquitination.</text>
</comment>
<dbReference type="GO" id="GO:0004674">
    <property type="term" value="F:protein serine/threonine kinase activity"/>
    <property type="evidence" value="ECO:0007669"/>
    <property type="project" value="UniProtKB-KW"/>
</dbReference>
<evidence type="ECO:0000256" key="17">
    <source>
        <dbReference type="ARBA" id="ARBA00022853"/>
    </source>
</evidence>
<feature type="compositionally biased region" description="Acidic residues" evidence="28">
    <location>
        <begin position="1410"/>
        <end position="1424"/>
    </location>
</feature>
<evidence type="ECO:0000313" key="29">
    <source>
        <dbReference type="EMBL" id="KAK9888779.1"/>
    </source>
</evidence>
<keyword evidence="13" id="KW-0547">Nucleotide-binding</keyword>
<comment type="catalytic activity">
    <reaction evidence="23">
        <text>L-threonyl-[protein] + ATP = O-phospho-L-threonyl-[protein] + ADP + H(+)</text>
        <dbReference type="Rhea" id="RHEA:46608"/>
        <dbReference type="Rhea" id="RHEA-COMP:11060"/>
        <dbReference type="Rhea" id="RHEA-COMP:11605"/>
        <dbReference type="ChEBI" id="CHEBI:15378"/>
        <dbReference type="ChEBI" id="CHEBI:30013"/>
        <dbReference type="ChEBI" id="CHEBI:30616"/>
        <dbReference type="ChEBI" id="CHEBI:61977"/>
        <dbReference type="ChEBI" id="CHEBI:456216"/>
        <dbReference type="EC" id="2.7.11.1"/>
    </reaction>
</comment>
<evidence type="ECO:0000256" key="25">
    <source>
        <dbReference type="ARBA" id="ARBA00063313"/>
    </source>
</evidence>
<dbReference type="FunFam" id="2.130.10.10:FF:000055">
    <property type="entry name" value="DDB1 and CUL4-associated factor 1"/>
    <property type="match status" value="1"/>
</dbReference>
<evidence type="ECO:0000256" key="6">
    <source>
        <dbReference type="ARBA" id="ARBA00022490"/>
    </source>
</evidence>
<evidence type="ECO:0000256" key="28">
    <source>
        <dbReference type="SAM" id="MobiDB-lite"/>
    </source>
</evidence>
<dbReference type="Proteomes" id="UP001431783">
    <property type="component" value="Unassembled WGS sequence"/>
</dbReference>
<dbReference type="InterPro" id="IPR033270">
    <property type="entry name" value="VPRBP/DCAF1"/>
</dbReference>
<evidence type="ECO:0000256" key="22">
    <source>
        <dbReference type="ARBA" id="ARBA00023242"/>
    </source>
</evidence>
<keyword evidence="10" id="KW-0945">Host-virus interaction</keyword>
<evidence type="ECO:0000256" key="21">
    <source>
        <dbReference type="ARBA" id="ARBA00023212"/>
    </source>
</evidence>
<accession>A0AAW1VA76</accession>
<evidence type="ECO:0000313" key="30">
    <source>
        <dbReference type="Proteomes" id="UP001431783"/>
    </source>
</evidence>
<feature type="compositionally biased region" description="Acidic residues" evidence="28">
    <location>
        <begin position="1347"/>
        <end position="1369"/>
    </location>
</feature>
<evidence type="ECO:0000256" key="3">
    <source>
        <dbReference type="ARBA" id="ARBA00004906"/>
    </source>
</evidence>
<dbReference type="GO" id="GO:0080008">
    <property type="term" value="C:Cul4-RING E3 ubiquitin ligase complex"/>
    <property type="evidence" value="ECO:0007669"/>
    <property type="project" value="TreeGrafter"/>
</dbReference>
<keyword evidence="6" id="KW-0963">Cytoplasm</keyword>
<feature type="region of interest" description="Disordered" evidence="28">
    <location>
        <begin position="1342"/>
        <end position="1424"/>
    </location>
</feature>
<keyword evidence="17" id="KW-0156">Chromatin regulator</keyword>